<accession>A0A2R7Y8I2</accession>
<keyword evidence="1" id="KW-1133">Transmembrane helix</keyword>
<name>A0A2R7Y8I2_9CREN</name>
<gene>
    <name evidence="2" type="ORF">B7O98_00015</name>
</gene>
<feature type="transmembrane region" description="Helical" evidence="1">
    <location>
        <begin position="103"/>
        <end position="125"/>
    </location>
</feature>
<sequence>MIRRFAALALLTALLTSTYVAVAQIDSQSLMSKAMDLLRRVQELSVKGVNVTQYVHALNTSLALIQDGKLSEAEALLKSLDYEVSKAEAGADTRYVLLTLAKYFRVGVTLLIPLAFYVFFPRLYAYLWFKVRRRWVVRGST</sequence>
<evidence type="ECO:0000313" key="2">
    <source>
        <dbReference type="EMBL" id="PUA33844.1"/>
    </source>
</evidence>
<keyword evidence="1" id="KW-0472">Membrane</keyword>
<proteinExistence type="predicted"/>
<protein>
    <submittedName>
        <fullName evidence="2">Uncharacterized protein</fullName>
    </submittedName>
</protein>
<comment type="caution">
    <text evidence="2">The sequence shown here is derived from an EMBL/GenBank/DDBJ whole genome shotgun (WGS) entry which is preliminary data.</text>
</comment>
<evidence type="ECO:0000256" key="1">
    <source>
        <dbReference type="SAM" id="Phobius"/>
    </source>
</evidence>
<evidence type="ECO:0000313" key="3">
    <source>
        <dbReference type="Proteomes" id="UP000244093"/>
    </source>
</evidence>
<keyword evidence="1" id="KW-0812">Transmembrane</keyword>
<dbReference type="AlphaFoldDB" id="A0A2R7Y8I2"/>
<reference evidence="2 3" key="1">
    <citation type="journal article" date="2018" name="Syst. Appl. Microbiol.">
        <title>A new symbiotic nanoarchaeote (Candidatus Nanoclepta minutus) and its host (Zestosphaera tikiterensis gen. nov., sp. nov.) from a New Zealand hot spring.</title>
        <authorList>
            <person name="St John E."/>
            <person name="Liu Y."/>
            <person name="Podar M."/>
            <person name="Stott M.B."/>
            <person name="Meneghin J."/>
            <person name="Chen Z."/>
            <person name="Lagutin K."/>
            <person name="Mitchell K."/>
            <person name="Reysenbach A.L."/>
        </authorList>
    </citation>
    <scope>NUCLEOTIDE SEQUENCE [LARGE SCALE GENOMIC DNA]</scope>
    <source>
        <strain evidence="2">NZ3</strain>
    </source>
</reference>
<organism evidence="2 3">
    <name type="scientific">Zestosphaera tikiterensis</name>
    <dbReference type="NCBI Taxonomy" id="1973259"/>
    <lineage>
        <taxon>Archaea</taxon>
        <taxon>Thermoproteota</taxon>
        <taxon>Thermoprotei</taxon>
        <taxon>Desulfurococcales</taxon>
        <taxon>Desulfurococcaceae</taxon>
        <taxon>Zestosphaera</taxon>
    </lineage>
</organism>
<dbReference type="EMBL" id="NBVN01000001">
    <property type="protein sequence ID" value="PUA33844.1"/>
    <property type="molecule type" value="Genomic_DNA"/>
</dbReference>
<dbReference type="Proteomes" id="UP000244093">
    <property type="component" value="Unassembled WGS sequence"/>
</dbReference>